<keyword evidence="7 9" id="KW-0663">Pyridoxal phosphate</keyword>
<protein>
    <recommendedName>
        <fullName evidence="3">ornithine aminotransferase</fullName>
        <ecNumber evidence="3">2.6.1.13</ecNumber>
    </recommendedName>
    <alternativeName>
        <fullName evidence="8">Ornithine--oxo-acid aminotransferase</fullName>
    </alternativeName>
</protein>
<dbReference type="InterPro" id="IPR015421">
    <property type="entry name" value="PyrdxlP-dep_Trfase_major"/>
</dbReference>
<evidence type="ECO:0000256" key="2">
    <source>
        <dbReference type="ARBA" id="ARBA00004998"/>
    </source>
</evidence>
<evidence type="ECO:0000256" key="1">
    <source>
        <dbReference type="ARBA" id="ARBA00001933"/>
    </source>
</evidence>
<dbReference type="InterPro" id="IPR005814">
    <property type="entry name" value="Aminotrans_3"/>
</dbReference>
<dbReference type="GO" id="GO:0042802">
    <property type="term" value="F:identical protein binding"/>
    <property type="evidence" value="ECO:0007669"/>
    <property type="project" value="TreeGrafter"/>
</dbReference>
<dbReference type="GO" id="GO:0004587">
    <property type="term" value="F:ornithine aminotransferase activity"/>
    <property type="evidence" value="ECO:0007669"/>
    <property type="project" value="UniProtKB-EC"/>
</dbReference>
<dbReference type="InterPro" id="IPR015424">
    <property type="entry name" value="PyrdxlP-dep_Trfase"/>
</dbReference>
<evidence type="ECO:0000256" key="8">
    <source>
        <dbReference type="ARBA" id="ARBA00030587"/>
    </source>
</evidence>
<dbReference type="Proteomes" id="UP000199361">
    <property type="component" value="Unassembled WGS sequence"/>
</dbReference>
<dbReference type="InterPro" id="IPR049704">
    <property type="entry name" value="Aminotrans_3_PPA_site"/>
</dbReference>
<dbReference type="EMBL" id="FOHX01000006">
    <property type="protein sequence ID" value="SEU15377.1"/>
    <property type="molecule type" value="Genomic_DNA"/>
</dbReference>
<name>A0A1I0JX14_9ACTN</name>
<accession>A0A1I0JX14</accession>
<dbReference type="RefSeq" id="WP_091083681.1">
    <property type="nucleotide sequence ID" value="NZ_FOHX01000006.1"/>
</dbReference>
<reference evidence="10 11" key="1">
    <citation type="submission" date="2016-10" db="EMBL/GenBank/DDBJ databases">
        <authorList>
            <person name="de Groot N.N."/>
        </authorList>
    </citation>
    <scope>NUCLEOTIDE SEQUENCE [LARGE SCALE GENOMIC DNA]</scope>
    <source>
        <strain evidence="10 11">CGMCC 4.5598</strain>
    </source>
</reference>
<dbReference type="GO" id="GO:0030170">
    <property type="term" value="F:pyridoxal phosphate binding"/>
    <property type="evidence" value="ECO:0007669"/>
    <property type="project" value="InterPro"/>
</dbReference>
<organism evidence="10 11">
    <name type="scientific">Nonomuraea wenchangensis</name>
    <dbReference type="NCBI Taxonomy" id="568860"/>
    <lineage>
        <taxon>Bacteria</taxon>
        <taxon>Bacillati</taxon>
        <taxon>Actinomycetota</taxon>
        <taxon>Actinomycetes</taxon>
        <taxon>Streptosporangiales</taxon>
        <taxon>Streptosporangiaceae</taxon>
        <taxon>Nonomuraea</taxon>
    </lineage>
</organism>
<dbReference type="PIRSF" id="PIRSF000521">
    <property type="entry name" value="Transaminase_4ab_Lys_Orn"/>
    <property type="match status" value="1"/>
</dbReference>
<dbReference type="Gene3D" id="3.40.640.10">
    <property type="entry name" value="Type I PLP-dependent aspartate aminotransferase-like (Major domain)"/>
    <property type="match status" value="1"/>
</dbReference>
<evidence type="ECO:0000256" key="3">
    <source>
        <dbReference type="ARBA" id="ARBA00012924"/>
    </source>
</evidence>
<dbReference type="EC" id="2.6.1.13" evidence="3"/>
<dbReference type="AlphaFoldDB" id="A0A1I0JX14"/>
<evidence type="ECO:0000256" key="5">
    <source>
        <dbReference type="ARBA" id="ARBA00022650"/>
    </source>
</evidence>
<keyword evidence="5" id="KW-0028">Amino-acid biosynthesis</keyword>
<gene>
    <name evidence="10" type="ORF">SAMN05421811_106332</name>
</gene>
<evidence type="ECO:0000313" key="11">
    <source>
        <dbReference type="Proteomes" id="UP000199361"/>
    </source>
</evidence>
<dbReference type="PROSITE" id="PS00600">
    <property type="entry name" value="AA_TRANSFER_CLASS_3"/>
    <property type="match status" value="1"/>
</dbReference>
<dbReference type="InterPro" id="IPR050103">
    <property type="entry name" value="Class-III_PLP-dep_AT"/>
</dbReference>
<dbReference type="InterPro" id="IPR015422">
    <property type="entry name" value="PyrdxlP-dep_Trfase_small"/>
</dbReference>
<dbReference type="PANTHER" id="PTHR11986">
    <property type="entry name" value="AMINOTRANSFERASE CLASS III"/>
    <property type="match status" value="1"/>
</dbReference>
<dbReference type="Pfam" id="PF00202">
    <property type="entry name" value="Aminotran_3"/>
    <property type="match status" value="1"/>
</dbReference>
<evidence type="ECO:0000256" key="6">
    <source>
        <dbReference type="ARBA" id="ARBA00022679"/>
    </source>
</evidence>
<dbReference type="Gene3D" id="3.90.1150.10">
    <property type="entry name" value="Aspartate Aminotransferase, domain 1"/>
    <property type="match status" value="1"/>
</dbReference>
<comment type="pathway">
    <text evidence="2">Amino-acid biosynthesis; L-proline biosynthesis; L-glutamate 5-semialdehyde from L-ornithine: step 1/1.</text>
</comment>
<keyword evidence="6" id="KW-0808">Transferase</keyword>
<dbReference type="GO" id="GO:0055129">
    <property type="term" value="P:L-proline biosynthetic process"/>
    <property type="evidence" value="ECO:0007669"/>
    <property type="project" value="UniProtKB-UniPathway"/>
</dbReference>
<evidence type="ECO:0000256" key="9">
    <source>
        <dbReference type="RuleBase" id="RU003560"/>
    </source>
</evidence>
<evidence type="ECO:0000256" key="4">
    <source>
        <dbReference type="ARBA" id="ARBA00022576"/>
    </source>
</evidence>
<comment type="cofactor">
    <cofactor evidence="1">
        <name>pyridoxal 5'-phosphate</name>
        <dbReference type="ChEBI" id="CHEBI:597326"/>
    </cofactor>
</comment>
<keyword evidence="5" id="KW-0641">Proline biosynthesis</keyword>
<dbReference type="FunFam" id="3.40.640.10:FF:000011">
    <property type="entry name" value="Ornithine aminotransferase"/>
    <property type="match status" value="1"/>
</dbReference>
<sequence length="405" mass="43287">MTSSAELIELSERRSAHNYHPLPVVVHEAEGAWVTDVDGKRYLDCLSGYSSLNFGHRNQKIIEAAQEQLQRLTLTSRAFYHDQFAQFCAGLGDLTGKDLILPMNTGAEAVETAIKVARKWGYDVKGVEPGQANIIVMENNFHGRTTTIISFSTDPDAHDGFGPYTPGFRLVPYGSIEAIRAAMDADTVAVLVEPIQGEAGVLVPPDGYLSDIRDLCTAEGVLMIADEIQSGLGRTGQTFACDHEGVVPDIYVLGKALGGGVVPVSAIAANRDVLGVIHPGQHGSTFGGNPLACAVANAVIEILGTGEFQARAAKLGEVLHTRLRELVGKGVVEVRGRGLWAGVDIDPDLATGREVSKALMKRGVLAKDTHGSTIRLAPPIVISEDDLVWAVDQLADAVYEFRNKG</sequence>
<dbReference type="PANTHER" id="PTHR11986:SF18">
    <property type="entry name" value="ORNITHINE AMINOTRANSFERASE, MITOCHONDRIAL"/>
    <property type="match status" value="1"/>
</dbReference>
<dbReference type="NCBIfam" id="TIGR01885">
    <property type="entry name" value="Orn_aminotrans"/>
    <property type="match status" value="1"/>
</dbReference>
<dbReference type="CDD" id="cd00610">
    <property type="entry name" value="OAT_like"/>
    <property type="match status" value="1"/>
</dbReference>
<keyword evidence="4" id="KW-0032">Aminotransferase</keyword>
<dbReference type="UniPathway" id="UPA00098">
    <property type="reaction ID" value="UER00358"/>
</dbReference>
<keyword evidence="11" id="KW-1185">Reference proteome</keyword>
<evidence type="ECO:0000256" key="7">
    <source>
        <dbReference type="ARBA" id="ARBA00022898"/>
    </source>
</evidence>
<evidence type="ECO:0000313" key="10">
    <source>
        <dbReference type="EMBL" id="SEU15377.1"/>
    </source>
</evidence>
<comment type="similarity">
    <text evidence="9">Belongs to the class-III pyridoxal-phosphate-dependent aminotransferase family.</text>
</comment>
<dbReference type="InterPro" id="IPR010164">
    <property type="entry name" value="Orn_aminotrans"/>
</dbReference>
<dbReference type="STRING" id="568860.SAMN05421811_106332"/>
<dbReference type="SUPFAM" id="SSF53383">
    <property type="entry name" value="PLP-dependent transferases"/>
    <property type="match status" value="1"/>
</dbReference>
<dbReference type="OrthoDB" id="3204291at2"/>
<proteinExistence type="inferred from homology"/>